<keyword evidence="3" id="KW-1185">Reference proteome</keyword>
<evidence type="ECO:0000313" key="2">
    <source>
        <dbReference type="EMBL" id="OSX57301.1"/>
    </source>
</evidence>
<dbReference type="EMBL" id="KZ110609">
    <property type="protein sequence ID" value="OSX57301.1"/>
    <property type="molecule type" value="Genomic_DNA"/>
</dbReference>
<feature type="compositionally biased region" description="Polar residues" evidence="1">
    <location>
        <begin position="255"/>
        <end position="269"/>
    </location>
</feature>
<dbReference type="AlphaFoldDB" id="A0A1X6MLJ0"/>
<evidence type="ECO:0000313" key="3">
    <source>
        <dbReference type="Proteomes" id="UP000194127"/>
    </source>
</evidence>
<accession>A0A1X6MLJ0</accession>
<dbReference type="RefSeq" id="XP_024334095.1">
    <property type="nucleotide sequence ID" value="XM_024481465.1"/>
</dbReference>
<reference evidence="2 3" key="1">
    <citation type="submission" date="2017-04" db="EMBL/GenBank/DDBJ databases">
        <title>Genome Sequence of the Model Brown-Rot Fungus Postia placenta SB12.</title>
        <authorList>
            <consortium name="DOE Joint Genome Institute"/>
            <person name="Gaskell J."/>
            <person name="Kersten P."/>
            <person name="Larrondo L.F."/>
            <person name="Canessa P."/>
            <person name="Martinez D."/>
            <person name="Hibbett D."/>
            <person name="Schmoll M."/>
            <person name="Kubicek C.P."/>
            <person name="Martinez A.T."/>
            <person name="Yadav J."/>
            <person name="Master E."/>
            <person name="Magnuson J.K."/>
            <person name="James T."/>
            <person name="Yaver D."/>
            <person name="Berka R."/>
            <person name="Labutti K."/>
            <person name="Lipzen A."/>
            <person name="Aerts A."/>
            <person name="Barry K."/>
            <person name="Henrissat B."/>
            <person name="Blanchette R."/>
            <person name="Grigoriev I."/>
            <person name="Cullen D."/>
        </authorList>
    </citation>
    <scope>NUCLEOTIDE SEQUENCE [LARGE SCALE GENOMIC DNA]</scope>
    <source>
        <strain evidence="2 3">MAD-698-R-SB12</strain>
    </source>
</reference>
<dbReference type="InterPro" id="IPR035992">
    <property type="entry name" value="Ricin_B-like_lectins"/>
</dbReference>
<dbReference type="SUPFAM" id="SSF50370">
    <property type="entry name" value="Ricin B-like lectins"/>
    <property type="match status" value="1"/>
</dbReference>
<feature type="compositionally biased region" description="Low complexity" evidence="1">
    <location>
        <begin position="156"/>
        <end position="173"/>
    </location>
</feature>
<dbReference type="OrthoDB" id="10665859at2759"/>
<gene>
    <name evidence="2" type="ORF">POSPLADRAFT_1061994</name>
</gene>
<proteinExistence type="predicted"/>
<dbReference type="GeneID" id="36326415"/>
<protein>
    <recommendedName>
        <fullName evidence="4">Ricin B lectin domain-containing protein</fullName>
    </recommendedName>
</protein>
<organism evidence="2 3">
    <name type="scientific">Postia placenta MAD-698-R-SB12</name>
    <dbReference type="NCBI Taxonomy" id="670580"/>
    <lineage>
        <taxon>Eukaryota</taxon>
        <taxon>Fungi</taxon>
        <taxon>Dikarya</taxon>
        <taxon>Basidiomycota</taxon>
        <taxon>Agaricomycotina</taxon>
        <taxon>Agaricomycetes</taxon>
        <taxon>Polyporales</taxon>
        <taxon>Adustoporiaceae</taxon>
        <taxon>Rhodonia</taxon>
    </lineage>
</organism>
<evidence type="ECO:0008006" key="4">
    <source>
        <dbReference type="Google" id="ProtNLM"/>
    </source>
</evidence>
<feature type="compositionally biased region" description="Polar residues" evidence="1">
    <location>
        <begin position="221"/>
        <end position="231"/>
    </location>
</feature>
<dbReference type="Proteomes" id="UP000194127">
    <property type="component" value="Unassembled WGS sequence"/>
</dbReference>
<dbReference type="Gene3D" id="2.80.10.50">
    <property type="match status" value="1"/>
</dbReference>
<sequence length="468" mass="51841">MDVQLSGTYTVVNHSFKTRIRLPNENHSQPLVCMRSATNQPAVDMEQWEVASCEGSYHTFYNTKFSSYVSSMFPVQPDTEVIRDSGPRWWILEDLSHKYGPGAYAIRPPSHPHLCWSLTDGEDQTPVCLREYTSTARNIWKIVQVPGTAEPRPDGASSPIREPSSASSGSCTSGDDMSTPPPYSESCKGEPGSPDSPLPKAIPRSKSAPIPDDPPVKNAHVNPNSRRSSLDGQKPVVSCSAPLDDTYPKAHAIAQPTSLPSHNIPSTRISRARRGKPRADLRIFPPGNSQNELGNAYPNPEAKYQRITPNKVDWNASRLEDRCDSVGSPYGTFNGWEHALEDRYVPDGAQNVTSREAFNRTRNIMIHNGTTPTKSPHDSVPISAQEIAGRKLSASGVTLTFTNYGDAVVQVVEQKTSRMWQVAPGSRVPVRFEANLPLLLTFVMGQRTEMRGNRYTRDEEVDVHKFFK</sequence>
<feature type="region of interest" description="Disordered" evidence="1">
    <location>
        <begin position="145"/>
        <end position="301"/>
    </location>
</feature>
<name>A0A1X6MLJ0_9APHY</name>
<evidence type="ECO:0000256" key="1">
    <source>
        <dbReference type="SAM" id="MobiDB-lite"/>
    </source>
</evidence>